<dbReference type="InterPro" id="IPR004839">
    <property type="entry name" value="Aminotransferase_I/II_large"/>
</dbReference>
<organism evidence="8 9">
    <name type="scientific">Sunxiuqinia dokdonensis</name>
    <dbReference type="NCBI Taxonomy" id="1409788"/>
    <lineage>
        <taxon>Bacteria</taxon>
        <taxon>Pseudomonadati</taxon>
        <taxon>Bacteroidota</taxon>
        <taxon>Bacteroidia</taxon>
        <taxon>Marinilabiliales</taxon>
        <taxon>Prolixibacteraceae</taxon>
        <taxon>Sunxiuqinia</taxon>
    </lineage>
</organism>
<dbReference type="InterPro" id="IPR015424">
    <property type="entry name" value="PyrdxlP-dep_Trfase"/>
</dbReference>
<dbReference type="Gene3D" id="3.90.1150.10">
    <property type="entry name" value="Aspartate Aminotransferase, domain 1"/>
    <property type="match status" value="1"/>
</dbReference>
<evidence type="ECO:0000256" key="2">
    <source>
        <dbReference type="ARBA" id="ARBA00007441"/>
    </source>
</evidence>
<comment type="caution">
    <text evidence="8">The sequence shown here is derived from an EMBL/GenBank/DDBJ whole genome shotgun (WGS) entry which is preliminary data.</text>
</comment>
<dbReference type="CDD" id="cd00609">
    <property type="entry name" value="AAT_like"/>
    <property type="match status" value="1"/>
</dbReference>
<dbReference type="InterPro" id="IPR050596">
    <property type="entry name" value="AspAT/PAT-like"/>
</dbReference>
<gene>
    <name evidence="8" type="ORF">NC99_37400</name>
</gene>
<evidence type="ECO:0000256" key="6">
    <source>
        <dbReference type="RuleBase" id="RU000481"/>
    </source>
</evidence>
<dbReference type="GO" id="GO:0006520">
    <property type="term" value="P:amino acid metabolic process"/>
    <property type="evidence" value="ECO:0007669"/>
    <property type="project" value="InterPro"/>
</dbReference>
<dbReference type="EC" id="2.6.1.-" evidence="6"/>
<evidence type="ECO:0000256" key="1">
    <source>
        <dbReference type="ARBA" id="ARBA00001933"/>
    </source>
</evidence>
<evidence type="ECO:0000259" key="7">
    <source>
        <dbReference type="Pfam" id="PF00155"/>
    </source>
</evidence>
<dbReference type="InterPro" id="IPR004838">
    <property type="entry name" value="NHTrfase_class1_PyrdxlP-BS"/>
</dbReference>
<reference evidence="9" key="1">
    <citation type="submission" date="2015-07" db="EMBL/GenBank/DDBJ databases">
        <title>Genome sequencing of Sunxiuqinia dokdonensis strain SK.</title>
        <authorList>
            <person name="Ahn S."/>
            <person name="Kim B.-C."/>
        </authorList>
    </citation>
    <scope>NUCLEOTIDE SEQUENCE [LARGE SCALE GENOMIC DNA]</scope>
    <source>
        <strain evidence="9">SK</strain>
    </source>
</reference>
<dbReference type="PATRIC" id="fig|1409788.3.peg.3826"/>
<evidence type="ECO:0000256" key="5">
    <source>
        <dbReference type="ARBA" id="ARBA00022898"/>
    </source>
</evidence>
<sequence>MPKIRKNNPIVNLNLNVRGLNQSATLQINERSNELIKQGKTVYKLGLGQSPFPVPDIVQEALRQNAHQKDYLSVRGLLPLREAIAKFNFRRQGIACSPDDIMIGPGSKELIFILQLVYYGELIIPTPSWVSYSPQARIAGRHVTWVPTTEENDWRLSPEKLDLICRSDPDRPRVVILNYPSNPTGSTYPKARLKKLAEVARKYKLILISDEIYSLLDHSGQHVSIAQFYPEGTIISSGLSKWAGAGGWRLGTFTFPENLRWLQDAMAIVASETFTSTSAPIQYAAITAFEDRPEIDKYLFHSRRILKTLGNYMTNQLRESHLTMPTPRGGFYLFPNFNRYRIQLANKGILTSFELCESLLQETGVAILPGMDFGRQPEELTCRMAYVDFDGKLVLEKAMTEWKDLELDETFLKTHCPKMIEATELLKAWLDRL</sequence>
<dbReference type="SUPFAM" id="SSF53383">
    <property type="entry name" value="PLP-dependent transferases"/>
    <property type="match status" value="1"/>
</dbReference>
<dbReference type="EMBL" id="LGIA01000187">
    <property type="protein sequence ID" value="KOH43461.1"/>
    <property type="molecule type" value="Genomic_DNA"/>
</dbReference>
<evidence type="ECO:0000313" key="8">
    <source>
        <dbReference type="EMBL" id="KOH43461.1"/>
    </source>
</evidence>
<proteinExistence type="inferred from homology"/>
<dbReference type="STRING" id="1409788.NC99_37400"/>
<name>A0A0L8V4U3_9BACT</name>
<evidence type="ECO:0000256" key="4">
    <source>
        <dbReference type="ARBA" id="ARBA00022679"/>
    </source>
</evidence>
<accession>A0A0L8V4U3</accession>
<dbReference type="GO" id="GO:0030170">
    <property type="term" value="F:pyridoxal phosphate binding"/>
    <property type="evidence" value="ECO:0007669"/>
    <property type="project" value="InterPro"/>
</dbReference>
<dbReference type="Proteomes" id="UP000036958">
    <property type="component" value="Unassembled WGS sequence"/>
</dbReference>
<keyword evidence="4 6" id="KW-0808">Transferase</keyword>
<dbReference type="PROSITE" id="PS00105">
    <property type="entry name" value="AA_TRANSFER_CLASS_1"/>
    <property type="match status" value="1"/>
</dbReference>
<dbReference type="Gene3D" id="3.40.640.10">
    <property type="entry name" value="Type I PLP-dependent aspartate aminotransferase-like (Major domain)"/>
    <property type="match status" value="1"/>
</dbReference>
<evidence type="ECO:0000313" key="9">
    <source>
        <dbReference type="Proteomes" id="UP000036958"/>
    </source>
</evidence>
<dbReference type="InterPro" id="IPR015421">
    <property type="entry name" value="PyrdxlP-dep_Trfase_major"/>
</dbReference>
<dbReference type="Pfam" id="PF00155">
    <property type="entry name" value="Aminotran_1_2"/>
    <property type="match status" value="1"/>
</dbReference>
<evidence type="ECO:0000256" key="3">
    <source>
        <dbReference type="ARBA" id="ARBA00022576"/>
    </source>
</evidence>
<dbReference type="RefSeq" id="WP_053186608.1">
    <property type="nucleotide sequence ID" value="NZ_LGIA01000187.1"/>
</dbReference>
<dbReference type="AlphaFoldDB" id="A0A0L8V4U3"/>
<comment type="similarity">
    <text evidence="2 6">Belongs to the class-I pyridoxal-phosphate-dependent aminotransferase family.</text>
</comment>
<keyword evidence="5" id="KW-0663">Pyridoxal phosphate</keyword>
<feature type="domain" description="Aminotransferase class I/classII large" evidence="7">
    <location>
        <begin position="42"/>
        <end position="375"/>
    </location>
</feature>
<dbReference type="PANTHER" id="PTHR46383">
    <property type="entry name" value="ASPARTATE AMINOTRANSFERASE"/>
    <property type="match status" value="1"/>
</dbReference>
<keyword evidence="9" id="KW-1185">Reference proteome</keyword>
<comment type="cofactor">
    <cofactor evidence="1 6">
        <name>pyridoxal 5'-phosphate</name>
        <dbReference type="ChEBI" id="CHEBI:597326"/>
    </cofactor>
</comment>
<protein>
    <recommendedName>
        <fullName evidence="6">Aminotransferase</fullName>
        <ecNumber evidence="6">2.6.1.-</ecNumber>
    </recommendedName>
</protein>
<dbReference type="OrthoDB" id="9813612at2"/>
<dbReference type="GO" id="GO:0008483">
    <property type="term" value="F:transaminase activity"/>
    <property type="evidence" value="ECO:0007669"/>
    <property type="project" value="UniProtKB-KW"/>
</dbReference>
<keyword evidence="3 6" id="KW-0032">Aminotransferase</keyword>
<dbReference type="InterPro" id="IPR015422">
    <property type="entry name" value="PyrdxlP-dep_Trfase_small"/>
</dbReference>
<dbReference type="PANTHER" id="PTHR46383:SF1">
    <property type="entry name" value="ASPARTATE AMINOTRANSFERASE"/>
    <property type="match status" value="1"/>
</dbReference>